<evidence type="ECO:0000256" key="9">
    <source>
        <dbReference type="ARBA" id="ARBA00022792"/>
    </source>
</evidence>
<dbReference type="InterPro" id="IPR051283">
    <property type="entry name" value="Sec_Metabolite_Acyltrans"/>
</dbReference>
<reference evidence="17" key="1">
    <citation type="submission" date="2013-01" db="EMBL/GenBank/DDBJ databases">
        <title>Draft Genome Sequence of a Mulberry Tree, Morus notabilis C.K. Schneid.</title>
        <authorList>
            <person name="He N."/>
            <person name="Zhao S."/>
        </authorList>
    </citation>
    <scope>NUCLEOTIDE SEQUENCE</scope>
</reference>
<dbReference type="PROSITE" id="PS51003">
    <property type="entry name" value="CYTB_CTER"/>
    <property type="match status" value="1"/>
</dbReference>
<keyword evidence="4" id="KW-0349">Heme</keyword>
<evidence type="ECO:0000256" key="8">
    <source>
        <dbReference type="ARBA" id="ARBA00022723"/>
    </source>
</evidence>
<keyword evidence="10" id="KW-0249">Electron transport</keyword>
<dbReference type="InterPro" id="IPR027387">
    <property type="entry name" value="Cytb/b6-like_sf"/>
</dbReference>
<dbReference type="SUPFAM" id="SSF81648">
    <property type="entry name" value="a domain/subunit of cytochrome bc1 complex (Ubiquinol-cytochrome c reductase)"/>
    <property type="match status" value="1"/>
</dbReference>
<dbReference type="Gene3D" id="3.30.559.10">
    <property type="entry name" value="Chloramphenicol acetyltransferase-like domain"/>
    <property type="match status" value="2"/>
</dbReference>
<evidence type="ECO:0000259" key="15">
    <source>
        <dbReference type="PROSITE" id="PS51003"/>
    </source>
</evidence>
<dbReference type="Pfam" id="PF00032">
    <property type="entry name" value="Cytochrom_B_C"/>
    <property type="match status" value="1"/>
</dbReference>
<dbReference type="GO" id="GO:0016491">
    <property type="term" value="F:oxidoreductase activity"/>
    <property type="evidence" value="ECO:0007669"/>
    <property type="project" value="UniProtKB-UniRule"/>
</dbReference>
<dbReference type="GO" id="GO:0009055">
    <property type="term" value="F:electron transfer activity"/>
    <property type="evidence" value="ECO:0007669"/>
    <property type="project" value="InterPro"/>
</dbReference>
<evidence type="ECO:0000256" key="11">
    <source>
        <dbReference type="ARBA" id="ARBA00022989"/>
    </source>
</evidence>
<evidence type="ECO:0000256" key="5">
    <source>
        <dbReference type="ARBA" id="ARBA00022660"/>
    </source>
</evidence>
<keyword evidence="14" id="KW-0472">Membrane</keyword>
<keyword evidence="12" id="KW-0408">Iron</keyword>
<keyword evidence="13" id="KW-0496">Mitochondrion</keyword>
<dbReference type="GO" id="GO:0016740">
    <property type="term" value="F:transferase activity"/>
    <property type="evidence" value="ECO:0007669"/>
    <property type="project" value="UniProtKB-KW"/>
</dbReference>
<dbReference type="Gene3D" id="1.20.810.10">
    <property type="entry name" value="Cytochrome Bc1 Complex, Chain C"/>
    <property type="match status" value="1"/>
</dbReference>
<keyword evidence="11" id="KW-1133">Transmembrane helix</keyword>
<keyword evidence="7" id="KW-0812">Transmembrane</keyword>
<dbReference type="GO" id="GO:0005743">
    <property type="term" value="C:mitochondrial inner membrane"/>
    <property type="evidence" value="ECO:0007669"/>
    <property type="project" value="UniProtKB-SubCell"/>
</dbReference>
<organism evidence="16 17">
    <name type="scientific">Morus notabilis</name>
    <dbReference type="NCBI Taxonomy" id="981085"/>
    <lineage>
        <taxon>Eukaryota</taxon>
        <taxon>Viridiplantae</taxon>
        <taxon>Streptophyta</taxon>
        <taxon>Embryophyta</taxon>
        <taxon>Tracheophyta</taxon>
        <taxon>Spermatophyta</taxon>
        <taxon>Magnoliopsida</taxon>
        <taxon>eudicotyledons</taxon>
        <taxon>Gunneridae</taxon>
        <taxon>Pentapetalae</taxon>
        <taxon>rosids</taxon>
        <taxon>fabids</taxon>
        <taxon>Rosales</taxon>
        <taxon>Moraceae</taxon>
        <taxon>Moreae</taxon>
        <taxon>Morus</taxon>
    </lineage>
</organism>
<keyword evidence="6 16" id="KW-0808">Transferase</keyword>
<evidence type="ECO:0000256" key="1">
    <source>
        <dbReference type="ARBA" id="ARBA00004448"/>
    </source>
</evidence>
<dbReference type="AlphaFoldDB" id="W9SSE4"/>
<feature type="domain" description="Cytochrome b/b6 C-terminal region profile" evidence="15">
    <location>
        <begin position="440"/>
        <end position="535"/>
    </location>
</feature>
<dbReference type="CDD" id="cd00290">
    <property type="entry name" value="cytochrome_b_C"/>
    <property type="match status" value="1"/>
</dbReference>
<dbReference type="PANTHER" id="PTHR31896:SF39">
    <property type="entry name" value="PROTEIN ENHANCED PSEUDOMONAS SUSCEPTIBILITY 1-LIKE"/>
    <property type="match status" value="1"/>
</dbReference>
<dbReference type="InterPro" id="IPR036150">
    <property type="entry name" value="Cyt_b/b6_C_sf"/>
</dbReference>
<sequence length="535" mass="58970">MSKFKLQIISKSPVLPAASDQHKKFGRRIELTPWDLRYSLHDYIQKGILFLKPTNVFSLITTTLVDHLKATLSQALEIFYPLAGRLAVIEKEDGTAIFFIDCNGAGAHFVHAVIDGVTAADILQSPIVPDDIVYSFFPMKGVVNGEAAFSKLPLLAVQVTEVVDGIFIACTMNHCAGDGKSFWHFFNVWSEISRQSFDGSVSRCSRPVFGRERFDGFVNLPISFPFSRDSISKVKREVSPPNLQQRMFRFSKAKIAELKAKASAEMEIITESNEIAISSLQALLAHLCISVTRNRRIDPDEEVGYKVAVGMRTRIQPPLPEGYFGSAALVVMPKCTARELLENGLGWSAWKINRAIASQTATEVRKLLEDWAQRPTLPYIGKILANTLLTGSSPRFDVYGNDFGWGRPIAVRSGPAAKFDGKLTVFPGAEEGSIEFEVCLLVETLESLACDAEFMASDLVGWVAFAIFSSIWIFYAPNVLGHPDNYIPANPMSTPPHIVPEWYFLPIHAILRSIPDKAGGVAAIAPQGGGCRRQG</sequence>
<evidence type="ECO:0000313" key="16">
    <source>
        <dbReference type="EMBL" id="EXC24722.1"/>
    </source>
</evidence>
<evidence type="ECO:0000256" key="12">
    <source>
        <dbReference type="ARBA" id="ARBA00023004"/>
    </source>
</evidence>
<evidence type="ECO:0000256" key="7">
    <source>
        <dbReference type="ARBA" id="ARBA00022692"/>
    </source>
</evidence>
<dbReference type="Pfam" id="PF02458">
    <property type="entry name" value="Transferase"/>
    <property type="match status" value="1"/>
</dbReference>
<keyword evidence="8" id="KW-0479">Metal-binding</keyword>
<evidence type="ECO:0000256" key="13">
    <source>
        <dbReference type="ARBA" id="ARBA00023128"/>
    </source>
</evidence>
<dbReference type="EMBL" id="KE346033">
    <property type="protein sequence ID" value="EXC24722.1"/>
    <property type="molecule type" value="Genomic_DNA"/>
</dbReference>
<proteinExistence type="predicted"/>
<evidence type="ECO:0000256" key="3">
    <source>
        <dbReference type="ARBA" id="ARBA00022448"/>
    </source>
</evidence>
<evidence type="ECO:0000256" key="10">
    <source>
        <dbReference type="ARBA" id="ARBA00022982"/>
    </source>
</evidence>
<dbReference type="PANTHER" id="PTHR31896">
    <property type="entry name" value="FAMILY REGULATORY PROTEIN, PUTATIVE (AFU_ORTHOLOGUE AFUA_3G14730)-RELATED"/>
    <property type="match status" value="1"/>
</dbReference>
<keyword evidence="17" id="KW-1185">Reference proteome</keyword>
<dbReference type="InterPro" id="IPR005798">
    <property type="entry name" value="Cyt_b/b6_C"/>
</dbReference>
<dbReference type="GO" id="GO:0046872">
    <property type="term" value="F:metal ion binding"/>
    <property type="evidence" value="ECO:0007669"/>
    <property type="project" value="UniProtKB-KW"/>
</dbReference>
<gene>
    <name evidence="16" type="ORF">L484_005771</name>
</gene>
<evidence type="ECO:0000256" key="4">
    <source>
        <dbReference type="ARBA" id="ARBA00022617"/>
    </source>
</evidence>
<dbReference type="eggNOG" id="KOG4663">
    <property type="taxonomic scope" value="Eukaryota"/>
</dbReference>
<keyword evidence="3" id="KW-0813">Transport</keyword>
<evidence type="ECO:0000256" key="2">
    <source>
        <dbReference type="ARBA" id="ARBA00013531"/>
    </source>
</evidence>
<dbReference type="STRING" id="981085.W9SSE4"/>
<keyword evidence="9" id="KW-0999">Mitochondrion inner membrane</keyword>
<evidence type="ECO:0000313" key="17">
    <source>
        <dbReference type="Proteomes" id="UP000030645"/>
    </source>
</evidence>
<protein>
    <recommendedName>
        <fullName evidence="2">Cytochrome b</fullName>
    </recommendedName>
</protein>
<keyword evidence="5" id="KW-0679">Respiratory chain</keyword>
<evidence type="ECO:0000256" key="6">
    <source>
        <dbReference type="ARBA" id="ARBA00022679"/>
    </source>
</evidence>
<evidence type="ECO:0000256" key="14">
    <source>
        <dbReference type="ARBA" id="ARBA00023136"/>
    </source>
</evidence>
<dbReference type="InterPro" id="IPR048260">
    <property type="entry name" value="Cytochrome_b_C_euk/bac"/>
</dbReference>
<dbReference type="InterPro" id="IPR023213">
    <property type="entry name" value="CAT-like_dom_sf"/>
</dbReference>
<name>W9SSE4_9ROSA</name>
<comment type="subcellular location">
    <subcellularLocation>
        <location evidence="1">Mitochondrion inner membrane</location>
        <topology evidence="1">Multi-pass membrane protein</topology>
    </subcellularLocation>
</comment>
<accession>W9SSE4</accession>
<dbReference type="Proteomes" id="UP000030645">
    <property type="component" value="Unassembled WGS sequence"/>
</dbReference>
<dbReference type="GO" id="GO:0022900">
    <property type="term" value="P:electron transport chain"/>
    <property type="evidence" value="ECO:0007669"/>
    <property type="project" value="UniProtKB-UniRule"/>
</dbReference>